<keyword evidence="5" id="KW-1185">Reference proteome</keyword>
<feature type="domain" description="Solute-binding protein family 3/N-terminal" evidence="3">
    <location>
        <begin position="55"/>
        <end position="281"/>
    </location>
</feature>
<dbReference type="AlphaFoldDB" id="A0A7W2FBQ2"/>
<evidence type="ECO:0000259" key="3">
    <source>
        <dbReference type="SMART" id="SM00062"/>
    </source>
</evidence>
<sequence>MSSPRSLRGHALSAVMVTPERLGRLLVHVWLLGACILCANTAAARPLDEMMASHRFSVCAADNALPYSSRDGAMPGFYLDLAHAIAQALGLELHVDWIASSEQIRFTSCDAVMAVPASDDGVASDSGDINKLRPRLLTMPYMAVSTLLVLPGQPADGVSLAALRRSRVAVPSGSVAHQVLNEAGVPVWVRFRNDVEILDAVKNGQADAGVVSQIGFGWYRKNNPETTLAGIDNVLDAPGLRFKVAIALRRTNLATVHRIDTIMRQLRHDGTIATILQKYGITFLPRDAAPDQDVSGGSEARRPTKVDVAGRPPQP</sequence>
<name>A0A7W2FBQ2_9BURK</name>
<evidence type="ECO:0000256" key="2">
    <source>
        <dbReference type="SAM" id="MobiDB-lite"/>
    </source>
</evidence>
<dbReference type="EMBL" id="JACEZU010000008">
    <property type="protein sequence ID" value="MBA5688694.1"/>
    <property type="molecule type" value="Genomic_DNA"/>
</dbReference>
<evidence type="ECO:0000256" key="1">
    <source>
        <dbReference type="ARBA" id="ARBA00022729"/>
    </source>
</evidence>
<accession>A0A7W2FBQ2</accession>
<keyword evidence="1" id="KW-0732">Signal</keyword>
<dbReference type="PROSITE" id="PS51257">
    <property type="entry name" value="PROKAR_LIPOPROTEIN"/>
    <property type="match status" value="1"/>
</dbReference>
<reference evidence="4 5" key="1">
    <citation type="submission" date="2020-07" db="EMBL/GenBank/DDBJ databases">
        <title>Novel species isolated from subtropical streams in China.</title>
        <authorList>
            <person name="Lu H."/>
        </authorList>
    </citation>
    <scope>NUCLEOTIDE SEQUENCE [LARGE SCALE GENOMIC DNA]</scope>
    <source>
        <strain evidence="4 5">LX47W</strain>
    </source>
</reference>
<dbReference type="Gene3D" id="3.40.190.10">
    <property type="entry name" value="Periplasmic binding protein-like II"/>
    <property type="match status" value="2"/>
</dbReference>
<feature type="region of interest" description="Disordered" evidence="2">
    <location>
        <begin position="290"/>
        <end position="315"/>
    </location>
</feature>
<dbReference type="SMART" id="SM00062">
    <property type="entry name" value="PBPb"/>
    <property type="match status" value="1"/>
</dbReference>
<organism evidence="4 5">
    <name type="scientific">Rugamonas apoptosis</name>
    <dbReference type="NCBI Taxonomy" id="2758570"/>
    <lineage>
        <taxon>Bacteria</taxon>
        <taxon>Pseudomonadati</taxon>
        <taxon>Pseudomonadota</taxon>
        <taxon>Betaproteobacteria</taxon>
        <taxon>Burkholderiales</taxon>
        <taxon>Oxalobacteraceae</taxon>
        <taxon>Telluria group</taxon>
        <taxon>Rugamonas</taxon>
    </lineage>
</organism>
<proteinExistence type="predicted"/>
<evidence type="ECO:0000313" key="5">
    <source>
        <dbReference type="Proteomes" id="UP000573499"/>
    </source>
</evidence>
<protein>
    <submittedName>
        <fullName evidence="4">Transporter substrate-binding domain-containing protein</fullName>
    </submittedName>
</protein>
<dbReference type="RefSeq" id="WP_182154581.1">
    <property type="nucleotide sequence ID" value="NZ_JACEZU010000008.1"/>
</dbReference>
<evidence type="ECO:0000313" key="4">
    <source>
        <dbReference type="EMBL" id="MBA5688694.1"/>
    </source>
</evidence>
<dbReference type="Proteomes" id="UP000573499">
    <property type="component" value="Unassembled WGS sequence"/>
</dbReference>
<dbReference type="SUPFAM" id="SSF53850">
    <property type="entry name" value="Periplasmic binding protein-like II"/>
    <property type="match status" value="1"/>
</dbReference>
<comment type="caution">
    <text evidence="4">The sequence shown here is derived from an EMBL/GenBank/DDBJ whole genome shotgun (WGS) entry which is preliminary data.</text>
</comment>
<dbReference type="PANTHER" id="PTHR35936:SF32">
    <property type="entry name" value="MEMBRANE-BOUND LYTIC MUREIN TRANSGLYCOSYLASE F"/>
    <property type="match status" value="1"/>
</dbReference>
<dbReference type="InterPro" id="IPR001638">
    <property type="entry name" value="Solute-binding_3/MltF_N"/>
</dbReference>
<dbReference type="PANTHER" id="PTHR35936">
    <property type="entry name" value="MEMBRANE-BOUND LYTIC MUREIN TRANSGLYCOSYLASE F"/>
    <property type="match status" value="1"/>
</dbReference>
<dbReference type="Pfam" id="PF00497">
    <property type="entry name" value="SBP_bac_3"/>
    <property type="match status" value="1"/>
</dbReference>
<gene>
    <name evidence="4" type="ORF">H3H39_16750</name>
</gene>